<dbReference type="InterPro" id="IPR012910">
    <property type="entry name" value="Plug_dom"/>
</dbReference>
<keyword evidence="16" id="KW-1185">Reference proteome</keyword>
<dbReference type="Gene3D" id="2.40.170.20">
    <property type="entry name" value="TonB-dependent receptor, beta-barrel domain"/>
    <property type="match status" value="1"/>
</dbReference>
<keyword evidence="7 11" id="KW-0798">TonB box</keyword>
<name>A0A1G5PMM8_9GAMM</name>
<evidence type="ECO:0000313" key="15">
    <source>
        <dbReference type="EMBL" id="SCZ50728.1"/>
    </source>
</evidence>
<protein>
    <submittedName>
        <fullName evidence="15">Vitamin B12 transporter</fullName>
    </submittedName>
</protein>
<evidence type="ECO:0000259" key="13">
    <source>
        <dbReference type="Pfam" id="PF00593"/>
    </source>
</evidence>
<dbReference type="Pfam" id="PF07715">
    <property type="entry name" value="Plug"/>
    <property type="match status" value="1"/>
</dbReference>
<dbReference type="Pfam" id="PF00593">
    <property type="entry name" value="TonB_dep_Rec_b-barrel"/>
    <property type="match status" value="1"/>
</dbReference>
<dbReference type="PANTHER" id="PTHR30069">
    <property type="entry name" value="TONB-DEPENDENT OUTER MEMBRANE RECEPTOR"/>
    <property type="match status" value="1"/>
</dbReference>
<dbReference type="Proteomes" id="UP000199648">
    <property type="component" value="Unassembled WGS sequence"/>
</dbReference>
<feature type="region of interest" description="Disordered" evidence="12">
    <location>
        <begin position="188"/>
        <end position="211"/>
    </location>
</feature>
<evidence type="ECO:0000256" key="11">
    <source>
        <dbReference type="RuleBase" id="RU003357"/>
    </source>
</evidence>
<evidence type="ECO:0000256" key="12">
    <source>
        <dbReference type="SAM" id="MobiDB-lite"/>
    </source>
</evidence>
<dbReference type="STRING" id="415747.SAMN03097708_00485"/>
<dbReference type="AlphaFoldDB" id="A0A1G5PMM8"/>
<evidence type="ECO:0000259" key="14">
    <source>
        <dbReference type="Pfam" id="PF07715"/>
    </source>
</evidence>
<gene>
    <name evidence="15" type="ORF">SAMN03097708_00485</name>
</gene>
<dbReference type="PROSITE" id="PS52016">
    <property type="entry name" value="TONB_DEPENDENT_REC_3"/>
    <property type="match status" value="1"/>
</dbReference>
<accession>A0A1G5PMM8</accession>
<feature type="domain" description="TonB-dependent receptor-like beta-barrel" evidence="13">
    <location>
        <begin position="202"/>
        <end position="589"/>
    </location>
</feature>
<dbReference type="GO" id="GO:0009279">
    <property type="term" value="C:cell outer membrane"/>
    <property type="evidence" value="ECO:0007669"/>
    <property type="project" value="UniProtKB-SubCell"/>
</dbReference>
<dbReference type="CDD" id="cd01347">
    <property type="entry name" value="ligand_gated_channel"/>
    <property type="match status" value="1"/>
</dbReference>
<dbReference type="PANTHER" id="PTHR30069:SF53">
    <property type="entry name" value="COLICIN I RECEPTOR-RELATED"/>
    <property type="match status" value="1"/>
</dbReference>
<keyword evidence="2 10" id="KW-0813">Transport</keyword>
<feature type="domain" description="TonB-dependent receptor plug" evidence="14">
    <location>
        <begin position="38"/>
        <end position="144"/>
    </location>
</feature>
<dbReference type="GO" id="GO:0015889">
    <property type="term" value="P:cobalamin transport"/>
    <property type="evidence" value="ECO:0007669"/>
    <property type="project" value="TreeGrafter"/>
</dbReference>
<keyword evidence="8 10" id="KW-0472">Membrane</keyword>
<keyword evidence="9 10" id="KW-0998">Cell outer membrane</keyword>
<evidence type="ECO:0000256" key="5">
    <source>
        <dbReference type="ARBA" id="ARBA00022729"/>
    </source>
</evidence>
<proteinExistence type="inferred from homology"/>
<comment type="subcellular location">
    <subcellularLocation>
        <location evidence="1 10">Cell outer membrane</location>
        <topology evidence="1 10">Multi-pass membrane protein</topology>
    </subcellularLocation>
</comment>
<dbReference type="InterPro" id="IPR036942">
    <property type="entry name" value="Beta-barrel_TonB_sf"/>
</dbReference>
<dbReference type="InterPro" id="IPR039426">
    <property type="entry name" value="TonB-dep_rcpt-like"/>
</dbReference>
<dbReference type="EMBL" id="FMWD01000001">
    <property type="protein sequence ID" value="SCZ50728.1"/>
    <property type="molecule type" value="Genomic_DNA"/>
</dbReference>
<evidence type="ECO:0000256" key="7">
    <source>
        <dbReference type="ARBA" id="ARBA00023077"/>
    </source>
</evidence>
<dbReference type="InterPro" id="IPR000531">
    <property type="entry name" value="Beta-barrel_TonB"/>
</dbReference>
<dbReference type="InterPro" id="IPR037066">
    <property type="entry name" value="Plug_dom_sf"/>
</dbReference>
<comment type="similarity">
    <text evidence="10 11">Belongs to the TonB-dependent receptor family.</text>
</comment>
<sequence>MNNRILPLAAMLAVPMAIQAEESLSPVVVTATRTAQTVDETLASVTVITREEIEQLQPAQLTDLLRNRAGITVSDNGPFGKASSVYMRGTNSDHTLLLIDGVRMGSATFGGASWQFLPPSEIERIEIVRGPRASVYGADAIGGVIQVFTRQGSEEPARLNAHARIGEFNTREFGAGVQGGTKQTSYSLSASHQETDGINIEDDSGDDGRDGYRNDSLSWSITHRLENATELFTSGLYSKGETDFDDNEYEGWAYLGPYDSAHYDFEHAAARAGLRGSLTDSWFSEFSLAHSRDESDVYYESVFDSRFDTDRVMVDWRNDVALGTSTLLTLGLDWYEDRVSSTTDFDETNRYNRGIYQILQTDLGRHSLQGSLRYDDNEAYGSQTTGQAAWGYALTNVLRSRISYGTAFKAPSFNDLYWPGAGNPELEPEESETVEAGLRYAQGSFHWEASLFQTEVEDLIAWACSLNCDDGDWSTDIWLPQNVHQARIQGLELETGIRHNGWDAKASLSLIDAEDRNTGKELARRPRQTLRLDLDHRIQKFSVGGSVIARGRSYDDPENSVRLAGYSLLNLRTAWHASPDWTVRLSLDNALDKEYETASGYNQPGRAAFLSVRYQQ</sequence>
<reference evidence="15 16" key="1">
    <citation type="submission" date="2016-10" db="EMBL/GenBank/DDBJ databases">
        <authorList>
            <person name="de Groot N.N."/>
        </authorList>
    </citation>
    <scope>NUCLEOTIDE SEQUENCE [LARGE SCALE GENOMIC DNA]</scope>
    <source>
        <strain evidence="15 16">HLD2</strain>
    </source>
</reference>
<evidence type="ECO:0000256" key="3">
    <source>
        <dbReference type="ARBA" id="ARBA00022452"/>
    </source>
</evidence>
<dbReference type="SUPFAM" id="SSF56935">
    <property type="entry name" value="Porins"/>
    <property type="match status" value="1"/>
</dbReference>
<keyword evidence="3 10" id="KW-1134">Transmembrane beta strand</keyword>
<evidence type="ECO:0000256" key="10">
    <source>
        <dbReference type="PROSITE-ProRule" id="PRU01360"/>
    </source>
</evidence>
<keyword evidence="4 10" id="KW-0812">Transmembrane</keyword>
<evidence type="ECO:0000256" key="1">
    <source>
        <dbReference type="ARBA" id="ARBA00004571"/>
    </source>
</evidence>
<evidence type="ECO:0000313" key="16">
    <source>
        <dbReference type="Proteomes" id="UP000199648"/>
    </source>
</evidence>
<evidence type="ECO:0000256" key="6">
    <source>
        <dbReference type="ARBA" id="ARBA00023065"/>
    </source>
</evidence>
<organism evidence="15 16">
    <name type="scientific">Thiohalomonas denitrificans</name>
    <dbReference type="NCBI Taxonomy" id="415747"/>
    <lineage>
        <taxon>Bacteria</taxon>
        <taxon>Pseudomonadati</taxon>
        <taxon>Pseudomonadota</taxon>
        <taxon>Gammaproteobacteria</taxon>
        <taxon>Thiohalomonadales</taxon>
        <taxon>Thiohalomonadaceae</taxon>
        <taxon>Thiohalomonas</taxon>
    </lineage>
</organism>
<evidence type="ECO:0000256" key="8">
    <source>
        <dbReference type="ARBA" id="ARBA00023136"/>
    </source>
</evidence>
<evidence type="ECO:0000256" key="2">
    <source>
        <dbReference type="ARBA" id="ARBA00022448"/>
    </source>
</evidence>
<evidence type="ECO:0000256" key="9">
    <source>
        <dbReference type="ARBA" id="ARBA00023237"/>
    </source>
</evidence>
<keyword evidence="6" id="KW-0406">Ion transport</keyword>
<dbReference type="GO" id="GO:0006811">
    <property type="term" value="P:monoatomic ion transport"/>
    <property type="evidence" value="ECO:0007669"/>
    <property type="project" value="UniProtKB-KW"/>
</dbReference>
<keyword evidence="5" id="KW-0732">Signal</keyword>
<evidence type="ECO:0000256" key="4">
    <source>
        <dbReference type="ARBA" id="ARBA00022692"/>
    </source>
</evidence>
<dbReference type="Gene3D" id="2.170.130.10">
    <property type="entry name" value="TonB-dependent receptor, plug domain"/>
    <property type="match status" value="1"/>
</dbReference>